<proteinExistence type="inferred from homology"/>
<dbReference type="Gene3D" id="1.10.287.1060">
    <property type="entry name" value="ESAT-6-like"/>
    <property type="match status" value="1"/>
</dbReference>
<accession>A0ABS2CQR6</accession>
<evidence type="ECO:0000256" key="1">
    <source>
        <dbReference type="RuleBase" id="RU362001"/>
    </source>
</evidence>
<protein>
    <recommendedName>
        <fullName evidence="1">ESAT-6-like protein</fullName>
    </recommendedName>
</protein>
<dbReference type="Pfam" id="PF06013">
    <property type="entry name" value="WXG100"/>
    <property type="match status" value="1"/>
</dbReference>
<dbReference type="SUPFAM" id="SSF140453">
    <property type="entry name" value="EsxAB dimer-like"/>
    <property type="match status" value="1"/>
</dbReference>
<reference evidence="2" key="1">
    <citation type="submission" date="2021-02" db="EMBL/GenBank/DDBJ databases">
        <title>Phycicoccus sp. MQZ13P-5T, whole genome shotgun sequence.</title>
        <authorList>
            <person name="Tuo L."/>
        </authorList>
    </citation>
    <scope>NUCLEOTIDE SEQUENCE</scope>
    <source>
        <strain evidence="2">MQZ13P-5</strain>
    </source>
</reference>
<name>A0ABS2CQR6_9MICO</name>
<dbReference type="Proteomes" id="UP001430172">
    <property type="component" value="Unassembled WGS sequence"/>
</dbReference>
<comment type="caution">
    <text evidence="2">The sequence shown here is derived from an EMBL/GenBank/DDBJ whole genome shotgun (WGS) entry which is preliminary data.</text>
</comment>
<organism evidence="2 3">
    <name type="scientific">Phycicoccus sonneratiae</name>
    <dbReference type="NCBI Taxonomy" id="2807628"/>
    <lineage>
        <taxon>Bacteria</taxon>
        <taxon>Bacillati</taxon>
        <taxon>Actinomycetota</taxon>
        <taxon>Actinomycetes</taxon>
        <taxon>Micrococcales</taxon>
        <taxon>Intrasporangiaceae</taxon>
        <taxon>Phycicoccus</taxon>
    </lineage>
</organism>
<comment type="similarity">
    <text evidence="1">Belongs to the WXG100 family.</text>
</comment>
<evidence type="ECO:0000313" key="3">
    <source>
        <dbReference type="Proteomes" id="UP001430172"/>
    </source>
</evidence>
<dbReference type="EMBL" id="JAFDVD010000022">
    <property type="protein sequence ID" value="MBM6402227.1"/>
    <property type="molecule type" value="Genomic_DNA"/>
</dbReference>
<dbReference type="InterPro" id="IPR036689">
    <property type="entry name" value="ESAT-6-like_sf"/>
</dbReference>
<evidence type="ECO:0000313" key="2">
    <source>
        <dbReference type="EMBL" id="MBM6402227.1"/>
    </source>
</evidence>
<gene>
    <name evidence="2" type="ORF">JQN70_17665</name>
</gene>
<dbReference type="NCBIfam" id="TIGR03930">
    <property type="entry name" value="WXG100_ESAT6"/>
    <property type="match status" value="1"/>
</dbReference>
<keyword evidence="3" id="KW-1185">Reference proteome</keyword>
<sequence>MAAQFQVDTDRIAAASGDVARISAEIEGQVGVMSARLTGLQDAWTGSASAQFQGVVEQWRATQQQVRESLDSIGRVLGAAGVQYAETEAQAVRMFS</sequence>
<dbReference type="InterPro" id="IPR010310">
    <property type="entry name" value="T7SS_ESAT-6-like"/>
</dbReference>